<evidence type="ECO:0000259" key="1">
    <source>
        <dbReference type="Pfam" id="PF16242"/>
    </source>
</evidence>
<dbReference type="AlphaFoldDB" id="A0A2K9MF36"/>
<keyword evidence="3" id="KW-1185">Reference proteome</keyword>
<feature type="domain" description="General stress protein FMN-binding split barrel" evidence="1">
    <location>
        <begin position="4"/>
        <end position="147"/>
    </location>
</feature>
<proteinExistence type="predicted"/>
<accession>A0A2K9MF36</accession>
<dbReference type="PANTHER" id="PTHR34818:SF1">
    <property type="entry name" value="PROTEIN BLI-3"/>
    <property type="match status" value="1"/>
</dbReference>
<protein>
    <submittedName>
        <fullName evidence="2">General stress protein</fullName>
    </submittedName>
</protein>
<reference evidence="3" key="1">
    <citation type="submission" date="2017-12" db="EMBL/GenBank/DDBJ databases">
        <title>Genomic analysis of Paracoccus sp. CBA4604.</title>
        <authorList>
            <person name="Roh S.W."/>
            <person name="Kim J.Y."/>
            <person name="Kim J.S."/>
        </authorList>
    </citation>
    <scope>NUCLEOTIDE SEQUENCE [LARGE SCALE GENOMIC DNA]</scope>
    <source>
        <strain evidence="3">CBA4604</strain>
    </source>
</reference>
<dbReference type="InterPro" id="IPR012349">
    <property type="entry name" value="Split_barrel_FMN-bd"/>
</dbReference>
<dbReference type="KEGG" id="paru:CYR75_07995"/>
<dbReference type="EMBL" id="CP025583">
    <property type="protein sequence ID" value="AUM74214.1"/>
    <property type="molecule type" value="Genomic_DNA"/>
</dbReference>
<dbReference type="InterPro" id="IPR038725">
    <property type="entry name" value="YdaG_split_barrel_FMN-bd"/>
</dbReference>
<dbReference type="Proteomes" id="UP000234882">
    <property type="component" value="Chromosome"/>
</dbReference>
<gene>
    <name evidence="2" type="ORF">CYR75_07995</name>
</gene>
<dbReference type="Gene3D" id="2.30.110.10">
    <property type="entry name" value="Electron Transport, Fmn-binding Protein, Chain A"/>
    <property type="match status" value="1"/>
</dbReference>
<dbReference type="SUPFAM" id="SSF50475">
    <property type="entry name" value="FMN-binding split barrel"/>
    <property type="match status" value="1"/>
</dbReference>
<organism evidence="2 3">
    <name type="scientific">Paracoccus jeotgali</name>
    <dbReference type="NCBI Taxonomy" id="2065379"/>
    <lineage>
        <taxon>Bacteria</taxon>
        <taxon>Pseudomonadati</taxon>
        <taxon>Pseudomonadota</taxon>
        <taxon>Alphaproteobacteria</taxon>
        <taxon>Rhodobacterales</taxon>
        <taxon>Paracoccaceae</taxon>
        <taxon>Paracoccus</taxon>
    </lineage>
</organism>
<evidence type="ECO:0000313" key="2">
    <source>
        <dbReference type="EMBL" id="AUM74214.1"/>
    </source>
</evidence>
<sequence length="156" mass="17612">MTTDRKEEFYDRLKGIQAGMLQVGDRYLPMSPNLVEGDKTIWFITAKETPMAKEASKGTDARLVLSSEDKGLYADVSGHLSVSHDREKLDEVWNVVASSWFEDGKRDDDVLLVSYQPRSAEVWMSEGGTINFLYQMARAQITGKHPDLGSNFTLQF</sequence>
<dbReference type="PANTHER" id="PTHR34818">
    <property type="entry name" value="PROTEIN BLI-3"/>
    <property type="match status" value="1"/>
</dbReference>
<evidence type="ECO:0000313" key="3">
    <source>
        <dbReference type="Proteomes" id="UP000234882"/>
    </source>
</evidence>
<dbReference type="OrthoDB" id="1432662at2"/>
<dbReference type="Pfam" id="PF16242">
    <property type="entry name" value="Pyrid_ox_like"/>
    <property type="match status" value="1"/>
</dbReference>
<dbReference type="InterPro" id="IPR052917">
    <property type="entry name" value="Stress-Dev_Protein"/>
</dbReference>
<dbReference type="RefSeq" id="WP_101499562.1">
    <property type="nucleotide sequence ID" value="NZ_CP025583.1"/>
</dbReference>
<name>A0A2K9MF36_9RHOB</name>